<evidence type="ECO:0000313" key="2">
    <source>
        <dbReference type="Proteomes" id="UP000533269"/>
    </source>
</evidence>
<comment type="caution">
    <text evidence="1">The sequence shown here is derived from an EMBL/GenBank/DDBJ whole genome shotgun (WGS) entry which is preliminary data.</text>
</comment>
<gene>
    <name evidence="1" type="ORF">FHR75_001264</name>
</gene>
<protein>
    <submittedName>
        <fullName evidence="1">Uncharacterized protein</fullName>
    </submittedName>
</protein>
<name>A0A7W4TLF8_KINRA</name>
<proteinExistence type="predicted"/>
<reference evidence="1 2" key="1">
    <citation type="submission" date="2020-08" db="EMBL/GenBank/DDBJ databases">
        <title>The Agave Microbiome: Exploring the role of microbial communities in plant adaptations to desert environments.</title>
        <authorList>
            <person name="Partida-Martinez L.P."/>
        </authorList>
    </citation>
    <scope>NUCLEOTIDE SEQUENCE [LARGE SCALE GENOMIC DNA]</scope>
    <source>
        <strain evidence="1 2">AS2.23</strain>
    </source>
</reference>
<organism evidence="1 2">
    <name type="scientific">Kineococcus radiotolerans</name>
    <dbReference type="NCBI Taxonomy" id="131568"/>
    <lineage>
        <taxon>Bacteria</taxon>
        <taxon>Bacillati</taxon>
        <taxon>Actinomycetota</taxon>
        <taxon>Actinomycetes</taxon>
        <taxon>Kineosporiales</taxon>
        <taxon>Kineosporiaceae</taxon>
        <taxon>Kineococcus</taxon>
    </lineage>
</organism>
<sequence length="32" mass="3698">MHEHHEVTADNLVHAVLELALQHQEHPDFKTA</sequence>
<dbReference type="Proteomes" id="UP000533269">
    <property type="component" value="Unassembled WGS sequence"/>
</dbReference>
<reference evidence="1 2" key="2">
    <citation type="submission" date="2020-08" db="EMBL/GenBank/DDBJ databases">
        <authorList>
            <person name="Partida-Martinez L."/>
            <person name="Huntemann M."/>
            <person name="Clum A."/>
            <person name="Wang J."/>
            <person name="Palaniappan K."/>
            <person name="Ritter S."/>
            <person name="Chen I.-M."/>
            <person name="Stamatis D."/>
            <person name="Reddy T."/>
            <person name="O'Malley R."/>
            <person name="Daum C."/>
            <person name="Shapiro N."/>
            <person name="Ivanova N."/>
            <person name="Kyrpides N."/>
            <person name="Woyke T."/>
        </authorList>
    </citation>
    <scope>NUCLEOTIDE SEQUENCE [LARGE SCALE GENOMIC DNA]</scope>
    <source>
        <strain evidence="1 2">AS2.23</strain>
    </source>
</reference>
<accession>A0A7W4TLF8</accession>
<dbReference type="EMBL" id="JACHVY010000001">
    <property type="protein sequence ID" value="MBB2900476.1"/>
    <property type="molecule type" value="Genomic_DNA"/>
</dbReference>
<dbReference type="AlphaFoldDB" id="A0A7W4TLF8"/>
<evidence type="ECO:0000313" key="1">
    <source>
        <dbReference type="EMBL" id="MBB2900476.1"/>
    </source>
</evidence>